<evidence type="ECO:0000313" key="3">
    <source>
        <dbReference type="EMBL" id="ASV69065.1"/>
    </source>
</evidence>
<dbReference type="InterPro" id="IPR013762">
    <property type="entry name" value="Integrase-like_cat_sf"/>
</dbReference>
<organism evidence="3 4">
    <name type="scientific">Cytobacillus kochii</name>
    <dbReference type="NCBI Taxonomy" id="859143"/>
    <lineage>
        <taxon>Bacteria</taxon>
        <taxon>Bacillati</taxon>
        <taxon>Bacillota</taxon>
        <taxon>Bacilli</taxon>
        <taxon>Bacillales</taxon>
        <taxon>Bacillaceae</taxon>
        <taxon>Cytobacillus</taxon>
    </lineage>
</organism>
<dbReference type="AlphaFoldDB" id="A0A248TLP7"/>
<name>A0A248TLP7_9BACI</name>
<keyword evidence="4" id="KW-1185">Reference proteome</keyword>
<dbReference type="GO" id="GO:0003677">
    <property type="term" value="F:DNA binding"/>
    <property type="evidence" value="ECO:0007669"/>
    <property type="project" value="InterPro"/>
</dbReference>
<reference evidence="3 4" key="1">
    <citation type="submission" date="2017-08" db="EMBL/GenBank/DDBJ databases">
        <title>Complete Genome Sequence of Bacillus kochii Oregon-R-modENCODE STRAIN BDGP4, isolated from Drosophila melanogaster gut.</title>
        <authorList>
            <person name="Wan K.H."/>
            <person name="Yu C."/>
            <person name="Park S."/>
            <person name="Hammonds A.S."/>
            <person name="Booth B.W."/>
            <person name="Celniker S.E."/>
        </authorList>
    </citation>
    <scope>NUCLEOTIDE SEQUENCE [LARGE SCALE GENOMIC DNA]</scope>
    <source>
        <strain evidence="3 4">BDGP4</strain>
    </source>
</reference>
<keyword evidence="1" id="KW-0233">DNA recombination</keyword>
<dbReference type="Pfam" id="PF00589">
    <property type="entry name" value="Phage_integrase"/>
    <property type="match status" value="1"/>
</dbReference>
<gene>
    <name evidence="3" type="ORF">CKF48_18230</name>
</gene>
<dbReference type="EMBL" id="CP022983">
    <property type="protein sequence ID" value="ASV69065.1"/>
    <property type="molecule type" value="Genomic_DNA"/>
</dbReference>
<evidence type="ECO:0000256" key="1">
    <source>
        <dbReference type="ARBA" id="ARBA00023172"/>
    </source>
</evidence>
<protein>
    <submittedName>
        <fullName evidence="3">Site-specific integrase</fullName>
    </submittedName>
</protein>
<sequence length="188" mass="21808">MEVTIKKVHTEDVQPIKTKEALQDMKWALKRHCSERDYIMFVIGINTGLRISDLLKIKTADLKGKKSLKIKESKTKKSRTIYFDSIYEEVQEYINSNPSEWLFPSRKGDKPISTTQAYRQLVKAGEMADITSIGTHTLRKTFGYWHYKTHSNIPQLQSILNHSSSQITLRYIGLTEEEERESIISLNL</sequence>
<accession>A0A248TLP7</accession>
<dbReference type="PROSITE" id="PS51898">
    <property type="entry name" value="TYR_RECOMBINASE"/>
    <property type="match status" value="1"/>
</dbReference>
<dbReference type="InterPro" id="IPR011010">
    <property type="entry name" value="DNA_brk_join_enz"/>
</dbReference>
<dbReference type="InterPro" id="IPR002104">
    <property type="entry name" value="Integrase_catalytic"/>
</dbReference>
<dbReference type="PANTHER" id="PTHR30349">
    <property type="entry name" value="PHAGE INTEGRASE-RELATED"/>
    <property type="match status" value="1"/>
</dbReference>
<evidence type="ECO:0000313" key="4">
    <source>
        <dbReference type="Proteomes" id="UP000215137"/>
    </source>
</evidence>
<dbReference type="KEGG" id="bko:CKF48_18230"/>
<dbReference type="Proteomes" id="UP000215137">
    <property type="component" value="Chromosome"/>
</dbReference>
<dbReference type="GO" id="GO:0006310">
    <property type="term" value="P:DNA recombination"/>
    <property type="evidence" value="ECO:0007669"/>
    <property type="project" value="UniProtKB-KW"/>
</dbReference>
<dbReference type="OrthoDB" id="9788852at2"/>
<evidence type="ECO:0000259" key="2">
    <source>
        <dbReference type="PROSITE" id="PS51898"/>
    </source>
</evidence>
<dbReference type="PANTHER" id="PTHR30349:SF82">
    <property type="entry name" value="INTEGRASE_RECOMBINASE YOEC-RELATED"/>
    <property type="match status" value="1"/>
</dbReference>
<feature type="domain" description="Tyr recombinase" evidence="2">
    <location>
        <begin position="4"/>
        <end position="184"/>
    </location>
</feature>
<dbReference type="GO" id="GO:0015074">
    <property type="term" value="P:DNA integration"/>
    <property type="evidence" value="ECO:0007669"/>
    <property type="project" value="InterPro"/>
</dbReference>
<dbReference type="SUPFAM" id="SSF56349">
    <property type="entry name" value="DNA breaking-rejoining enzymes"/>
    <property type="match status" value="1"/>
</dbReference>
<proteinExistence type="predicted"/>
<dbReference type="Gene3D" id="1.10.443.10">
    <property type="entry name" value="Intergrase catalytic core"/>
    <property type="match status" value="1"/>
</dbReference>
<dbReference type="InterPro" id="IPR050090">
    <property type="entry name" value="Tyrosine_recombinase_XerCD"/>
</dbReference>